<dbReference type="GeneID" id="37500665"/>
<organism evidence="1">
    <name type="scientific">Lactifluus piperatus</name>
    <dbReference type="NCBI Taxonomy" id="71966"/>
    <lineage>
        <taxon>Eukaryota</taxon>
        <taxon>Fungi</taxon>
        <taxon>Dikarya</taxon>
        <taxon>Basidiomycota</taxon>
        <taxon>Agaricomycotina</taxon>
        <taxon>Agaricomycetes</taxon>
        <taxon>Russulales</taxon>
        <taxon>Russulaceae</taxon>
        <taxon>Lactifluus</taxon>
    </lineage>
</organism>
<dbReference type="AlphaFoldDB" id="A0A2Z4M948"/>
<dbReference type="EMBL" id="MH319479">
    <property type="protein sequence ID" value="AWX53024.1"/>
    <property type="molecule type" value="Genomic_DNA"/>
</dbReference>
<name>A0A2Z4M948_9AGAM</name>
<keyword evidence="1" id="KW-0496">Mitochondrion</keyword>
<proteinExistence type="predicted"/>
<gene>
    <name evidence="1" type="primary">orf150</name>
</gene>
<dbReference type="RefSeq" id="YP_009498238.1">
    <property type="nucleotide sequence ID" value="NC_038056.1"/>
</dbReference>
<protein>
    <submittedName>
        <fullName evidence="1">Uncharacterized protein</fullName>
    </submittedName>
</protein>
<evidence type="ECO:0000313" key="1">
    <source>
        <dbReference type="EMBL" id="AWX53024.1"/>
    </source>
</evidence>
<accession>A0A2Z4M948</accession>
<sequence length="150" mass="18077">MTWQDKKQELKNNLFKLISTEEITFLKDIDIRIDVIKKGKFYYNCNNCTVELEHSNVRGFLNQLDRNKFYTIIPLLSVNNKMDEPYIILSKQILITRYSNSINLFSYFANKINDTIKLYNIEELDNFHIIFKYKEVDFDLNINNIHKFMD</sequence>
<geneLocation type="mitochondrion" evidence="1"/>
<reference evidence="1" key="1">
    <citation type="journal article" date="2019" name="Int. J. Biol. Macromol.">
        <title>Characterization and comparative analysis of six complete mitochondrial genomes from ectomycorrhizal fungi of the Lactarius genus and phylogenetic analysis of the Agaricomycetes.</title>
        <authorList>
            <person name="Li Q."/>
            <person name="Wang Q."/>
            <person name="Jin X."/>
            <person name="Chen Z."/>
            <person name="Xiong C."/>
            <person name="Li P."/>
            <person name="Liu Q."/>
            <person name="Huang W."/>
        </authorList>
    </citation>
    <scope>NUCLEOTIDE SEQUENCE</scope>
</reference>